<evidence type="ECO:0000313" key="12">
    <source>
        <dbReference type="Proteomes" id="UP000050761"/>
    </source>
</evidence>
<dbReference type="InterPro" id="IPR035952">
    <property type="entry name" value="Rhomboid-like_sf"/>
</dbReference>
<comment type="catalytic activity">
    <reaction evidence="1">
        <text>Cleaves type-1 transmembrane domains using a catalytic dyad composed of serine and histidine that are contributed by different transmembrane domains.</text>
        <dbReference type="EC" id="3.4.21.105"/>
    </reaction>
</comment>
<evidence type="ECO:0000313" key="11">
    <source>
        <dbReference type="EMBL" id="VDO65367.1"/>
    </source>
</evidence>
<keyword evidence="5 9" id="KW-0812">Transmembrane</keyword>
<dbReference type="InterPro" id="IPR022764">
    <property type="entry name" value="Peptidase_S54_rhomboid_dom"/>
</dbReference>
<dbReference type="Gene3D" id="1.20.1540.10">
    <property type="entry name" value="Rhomboid-like"/>
    <property type="match status" value="1"/>
</dbReference>
<dbReference type="GO" id="GO:0016020">
    <property type="term" value="C:membrane"/>
    <property type="evidence" value="ECO:0007669"/>
    <property type="project" value="UniProtKB-SubCell"/>
</dbReference>
<feature type="transmembrane region" description="Helical" evidence="9">
    <location>
        <begin position="66"/>
        <end position="85"/>
    </location>
</feature>
<dbReference type="SUPFAM" id="SSF144091">
    <property type="entry name" value="Rhomboid-like"/>
    <property type="match status" value="1"/>
</dbReference>
<dbReference type="InterPro" id="IPR050925">
    <property type="entry name" value="Rhomboid_protease_S54"/>
</dbReference>
<feature type="transmembrane region" description="Helical" evidence="9">
    <location>
        <begin position="105"/>
        <end position="122"/>
    </location>
</feature>
<dbReference type="EC" id="3.4.21.105" evidence="4"/>
<keyword evidence="6" id="KW-0378">Hydrolase</keyword>
<dbReference type="GO" id="GO:0006465">
    <property type="term" value="P:signal peptide processing"/>
    <property type="evidence" value="ECO:0007669"/>
    <property type="project" value="TreeGrafter"/>
</dbReference>
<evidence type="ECO:0000256" key="4">
    <source>
        <dbReference type="ARBA" id="ARBA00013039"/>
    </source>
</evidence>
<evidence type="ECO:0000256" key="8">
    <source>
        <dbReference type="ARBA" id="ARBA00023136"/>
    </source>
</evidence>
<evidence type="ECO:0000256" key="3">
    <source>
        <dbReference type="ARBA" id="ARBA00009045"/>
    </source>
</evidence>
<accession>A0A3P7XYK3</accession>
<protein>
    <recommendedName>
        <fullName evidence="4">rhomboid protease</fullName>
        <ecNumber evidence="4">3.4.21.105</ecNumber>
    </recommendedName>
</protein>
<dbReference type="PANTHER" id="PTHR43731">
    <property type="entry name" value="RHOMBOID PROTEASE"/>
    <property type="match status" value="1"/>
</dbReference>
<feature type="domain" description="Peptidase S54 rhomboid" evidence="10">
    <location>
        <begin position="2"/>
        <end position="119"/>
    </location>
</feature>
<feature type="transmembrane region" description="Helical" evidence="9">
    <location>
        <begin position="12"/>
        <end position="33"/>
    </location>
</feature>
<keyword evidence="8 9" id="KW-0472">Membrane</keyword>
<dbReference type="OrthoDB" id="10260614at2759"/>
<feature type="transmembrane region" description="Helical" evidence="9">
    <location>
        <begin position="39"/>
        <end position="59"/>
    </location>
</feature>
<dbReference type="Proteomes" id="UP000050761">
    <property type="component" value="Unassembled WGS sequence"/>
</dbReference>
<organism evidence="12 13">
    <name type="scientific">Heligmosomoides polygyrus</name>
    <name type="common">Parasitic roundworm</name>
    <dbReference type="NCBI Taxonomy" id="6339"/>
    <lineage>
        <taxon>Eukaryota</taxon>
        <taxon>Metazoa</taxon>
        <taxon>Ecdysozoa</taxon>
        <taxon>Nematoda</taxon>
        <taxon>Chromadorea</taxon>
        <taxon>Rhabditida</taxon>
        <taxon>Rhabditina</taxon>
        <taxon>Rhabditomorpha</taxon>
        <taxon>Strongyloidea</taxon>
        <taxon>Heligmosomidae</taxon>
        <taxon>Heligmosomoides</taxon>
    </lineage>
</organism>
<dbReference type="AlphaFoldDB" id="A0A183FGA0"/>
<reference evidence="11 12" key="1">
    <citation type="submission" date="2018-11" db="EMBL/GenBank/DDBJ databases">
        <authorList>
            <consortium name="Pathogen Informatics"/>
        </authorList>
    </citation>
    <scope>NUCLEOTIDE SEQUENCE [LARGE SCALE GENOMIC DNA]</scope>
</reference>
<comment type="similarity">
    <text evidence="3">Belongs to the peptidase S54 family.</text>
</comment>
<evidence type="ECO:0000256" key="1">
    <source>
        <dbReference type="ARBA" id="ARBA00000156"/>
    </source>
</evidence>
<dbReference type="Pfam" id="PF01694">
    <property type="entry name" value="Rhomboid"/>
    <property type="match status" value="1"/>
</dbReference>
<dbReference type="PANTHER" id="PTHR43731:SF14">
    <property type="entry name" value="PRESENILIN-ASSOCIATED RHOMBOID-LIKE PROTEIN, MITOCHONDRIAL"/>
    <property type="match status" value="1"/>
</dbReference>
<name>A0A183FGA0_HELPZ</name>
<evidence type="ECO:0000256" key="2">
    <source>
        <dbReference type="ARBA" id="ARBA00004141"/>
    </source>
</evidence>
<comment type="subcellular location">
    <subcellularLocation>
        <location evidence="2">Membrane</location>
        <topology evidence="2">Multi-pass membrane protein</topology>
    </subcellularLocation>
</comment>
<evidence type="ECO:0000256" key="9">
    <source>
        <dbReference type="SAM" id="Phobius"/>
    </source>
</evidence>
<sequence length="134" mass="14703">MLLSMFSHQSIIHLALNMYVVWSFTNVSVNSFLGPNQFWALYITGGVFSSFLSLVHKAITRSPTRALGASGAILALLGYTCMKIPEARLKIVFIPGFDFSAQSAIIGILLFDIAGLLLRYVLSYPCCLMCSNVD</sequence>
<reference evidence="13" key="2">
    <citation type="submission" date="2019-09" db="UniProtKB">
        <authorList>
            <consortium name="WormBaseParasite"/>
        </authorList>
    </citation>
    <scope>IDENTIFICATION</scope>
</reference>
<accession>A0A183FGA0</accession>
<keyword evidence="12" id="KW-1185">Reference proteome</keyword>
<gene>
    <name evidence="11" type="ORF">HPBE_LOCUS5657</name>
</gene>
<keyword evidence="7 9" id="KW-1133">Transmembrane helix</keyword>
<evidence type="ECO:0000256" key="6">
    <source>
        <dbReference type="ARBA" id="ARBA00022801"/>
    </source>
</evidence>
<proteinExistence type="inferred from homology"/>
<evidence type="ECO:0000259" key="10">
    <source>
        <dbReference type="Pfam" id="PF01694"/>
    </source>
</evidence>
<evidence type="ECO:0000256" key="5">
    <source>
        <dbReference type="ARBA" id="ARBA00022692"/>
    </source>
</evidence>
<evidence type="ECO:0000256" key="7">
    <source>
        <dbReference type="ARBA" id="ARBA00022989"/>
    </source>
</evidence>
<evidence type="ECO:0000313" key="13">
    <source>
        <dbReference type="WBParaSite" id="HPBE_0000565601-mRNA-1"/>
    </source>
</evidence>
<dbReference type="WBParaSite" id="HPBE_0000565601-mRNA-1">
    <property type="protein sequence ID" value="HPBE_0000565601-mRNA-1"/>
    <property type="gene ID" value="HPBE_0000565601"/>
</dbReference>
<dbReference type="EMBL" id="UZAH01025514">
    <property type="protein sequence ID" value="VDO65367.1"/>
    <property type="molecule type" value="Genomic_DNA"/>
</dbReference>
<dbReference type="GO" id="GO:0004252">
    <property type="term" value="F:serine-type endopeptidase activity"/>
    <property type="evidence" value="ECO:0007669"/>
    <property type="project" value="InterPro"/>
</dbReference>